<dbReference type="EMBL" id="CP003009">
    <property type="protein sequence ID" value="AEO63018.1"/>
    <property type="molecule type" value="Genomic_DNA"/>
</dbReference>
<feature type="chain" id="PRO_5003435989" evidence="1">
    <location>
        <begin position="29"/>
        <end position="156"/>
    </location>
</feature>
<keyword evidence="3" id="KW-1185">Reference proteome</keyword>
<evidence type="ECO:0000256" key="1">
    <source>
        <dbReference type="SAM" id="SignalP"/>
    </source>
</evidence>
<evidence type="ECO:0000313" key="2">
    <source>
        <dbReference type="EMBL" id="AEO63018.1"/>
    </source>
</evidence>
<organism evidence="2 3">
    <name type="scientific">Thermothielavioides terrestris (strain ATCC 38088 / NRRL 8126)</name>
    <name type="common">Thielavia terrestris</name>
    <dbReference type="NCBI Taxonomy" id="578455"/>
    <lineage>
        <taxon>Eukaryota</taxon>
        <taxon>Fungi</taxon>
        <taxon>Dikarya</taxon>
        <taxon>Ascomycota</taxon>
        <taxon>Pezizomycotina</taxon>
        <taxon>Sordariomycetes</taxon>
        <taxon>Sordariomycetidae</taxon>
        <taxon>Sordariales</taxon>
        <taxon>Chaetomiaceae</taxon>
        <taxon>Thermothielavioides</taxon>
        <taxon>Thermothielavioides terrestris</taxon>
    </lineage>
</organism>
<evidence type="ECO:0000313" key="3">
    <source>
        <dbReference type="Proteomes" id="UP000008181"/>
    </source>
</evidence>
<dbReference type="GeneID" id="11516759"/>
<dbReference type="eggNOG" id="ENOG502SRH5">
    <property type="taxonomic scope" value="Eukaryota"/>
</dbReference>
<dbReference type="AlphaFoldDB" id="G2QVN7"/>
<feature type="signal peptide" evidence="1">
    <location>
        <begin position="1"/>
        <end position="28"/>
    </location>
</feature>
<name>G2QVN7_THETT</name>
<dbReference type="HOGENOM" id="CLU_142430_0_0_1"/>
<dbReference type="Proteomes" id="UP000008181">
    <property type="component" value="Chromosome 1"/>
</dbReference>
<gene>
    <name evidence="2" type="ORF">THITE_2084523</name>
</gene>
<protein>
    <submittedName>
        <fullName evidence="2">Uncharacterized protein</fullName>
    </submittedName>
</protein>
<keyword evidence="1" id="KW-0732">Signal</keyword>
<dbReference type="KEGG" id="ttt:THITE_2084523"/>
<sequence>MPARPWIIVFAAAAFLYLLRIWPSNALAHPLNMSPPTPISILSLSQNRAIVRAIQEHIKPHGYNIGGILESDPFSKSELALALRVLEPRPAAVVIGRAYSEEETADAREVFSEYLKEVGIEQGTVIKITSQVFEEVGKEGVPKWVLEQLEEFFNKN</sequence>
<reference evidence="2 3" key="1">
    <citation type="journal article" date="2011" name="Nat. Biotechnol.">
        <title>Comparative genomic analysis of the thermophilic biomass-degrading fungi Myceliophthora thermophila and Thielavia terrestris.</title>
        <authorList>
            <person name="Berka R.M."/>
            <person name="Grigoriev I.V."/>
            <person name="Otillar R."/>
            <person name="Salamov A."/>
            <person name="Grimwood J."/>
            <person name="Reid I."/>
            <person name="Ishmael N."/>
            <person name="John T."/>
            <person name="Darmond C."/>
            <person name="Moisan M.-C."/>
            <person name="Henrissat B."/>
            <person name="Coutinho P.M."/>
            <person name="Lombard V."/>
            <person name="Natvig D.O."/>
            <person name="Lindquist E."/>
            <person name="Schmutz J."/>
            <person name="Lucas S."/>
            <person name="Harris P."/>
            <person name="Powlowski J."/>
            <person name="Bellemare A."/>
            <person name="Taylor D."/>
            <person name="Butler G."/>
            <person name="de Vries R.P."/>
            <person name="Allijn I.E."/>
            <person name="van den Brink J."/>
            <person name="Ushinsky S."/>
            <person name="Storms R."/>
            <person name="Powell A.J."/>
            <person name="Paulsen I.T."/>
            <person name="Elbourne L.D.H."/>
            <person name="Baker S.E."/>
            <person name="Magnuson J."/>
            <person name="LaBoissiere S."/>
            <person name="Clutterbuck A.J."/>
            <person name="Martinez D."/>
            <person name="Wogulis M."/>
            <person name="de Leon A.L."/>
            <person name="Rey M.W."/>
            <person name="Tsang A."/>
        </authorList>
    </citation>
    <scope>NUCLEOTIDE SEQUENCE [LARGE SCALE GENOMIC DNA]</scope>
    <source>
        <strain evidence="3">ATCC 38088 / NRRL 8126</strain>
    </source>
</reference>
<accession>G2QVN7</accession>
<dbReference type="OrthoDB" id="4752958at2759"/>
<proteinExistence type="predicted"/>
<dbReference type="RefSeq" id="XP_003649354.1">
    <property type="nucleotide sequence ID" value="XM_003649306.1"/>
</dbReference>